<dbReference type="InterPro" id="IPR054765">
    <property type="entry name" value="SLBB_dom"/>
</dbReference>
<keyword evidence="3" id="KW-0813">Transport</keyword>
<feature type="domain" description="SLBB" evidence="17">
    <location>
        <begin position="274"/>
        <end position="368"/>
    </location>
</feature>
<dbReference type="InterPro" id="IPR003715">
    <property type="entry name" value="Poly_export_N"/>
</dbReference>
<reference evidence="18 19" key="1">
    <citation type="submission" date="2018-06" db="EMBL/GenBank/DDBJ databases">
        <title>Genomic Encyclopedia of Type Strains, Phase IV (KMG-IV): sequencing the most valuable type-strain genomes for metagenomic binning, comparative biology and taxonomic classification.</title>
        <authorList>
            <person name="Goeker M."/>
        </authorList>
    </citation>
    <scope>NUCLEOTIDE SEQUENCE [LARGE SCALE GENOMIC DNA]</scope>
    <source>
        <strain evidence="18 19">DSM 24875</strain>
    </source>
</reference>
<evidence type="ECO:0000256" key="9">
    <source>
        <dbReference type="ARBA" id="ARBA00023065"/>
    </source>
</evidence>
<feature type="domain" description="Polysaccharide export protein N-terminal" evidence="16">
    <location>
        <begin position="85"/>
        <end position="181"/>
    </location>
</feature>
<evidence type="ECO:0000256" key="12">
    <source>
        <dbReference type="ARBA" id="ARBA00023139"/>
    </source>
</evidence>
<dbReference type="Gene3D" id="3.30.1950.10">
    <property type="entry name" value="wza like domain"/>
    <property type="match status" value="1"/>
</dbReference>
<keyword evidence="10" id="KW-0626">Porin</keyword>
<comment type="caution">
    <text evidence="18">The sequence shown here is derived from an EMBL/GenBank/DDBJ whole genome shotgun (WGS) entry which is preliminary data.</text>
</comment>
<evidence type="ECO:0000256" key="11">
    <source>
        <dbReference type="ARBA" id="ARBA00023136"/>
    </source>
</evidence>
<dbReference type="GO" id="GO:0046930">
    <property type="term" value="C:pore complex"/>
    <property type="evidence" value="ECO:0007669"/>
    <property type="project" value="UniProtKB-KW"/>
</dbReference>
<keyword evidence="5" id="KW-0762">Sugar transport</keyword>
<dbReference type="PROSITE" id="PS51257">
    <property type="entry name" value="PROKAR_LIPOPROTEIN"/>
    <property type="match status" value="1"/>
</dbReference>
<keyword evidence="4" id="KW-1134">Transmembrane beta strand</keyword>
<dbReference type="PANTHER" id="PTHR33619:SF3">
    <property type="entry name" value="POLYSACCHARIDE EXPORT PROTEIN GFCE-RELATED"/>
    <property type="match status" value="1"/>
</dbReference>
<evidence type="ECO:0000256" key="10">
    <source>
        <dbReference type="ARBA" id="ARBA00023114"/>
    </source>
</evidence>
<comment type="subcellular location">
    <subcellularLocation>
        <location evidence="1">Cell outer membrane</location>
        <topology evidence="1">Multi-pass membrane protein</topology>
    </subcellularLocation>
</comment>
<dbReference type="Proteomes" id="UP000253529">
    <property type="component" value="Unassembled WGS sequence"/>
</dbReference>
<keyword evidence="19" id="KW-1185">Reference proteome</keyword>
<keyword evidence="9" id="KW-0406">Ion transport</keyword>
<gene>
    <name evidence="18" type="ORF">DFR50_10354</name>
</gene>
<dbReference type="EMBL" id="QNRK01000003">
    <property type="protein sequence ID" value="RBP17169.1"/>
    <property type="molecule type" value="Genomic_DNA"/>
</dbReference>
<keyword evidence="14" id="KW-0449">Lipoprotein</keyword>
<evidence type="ECO:0000256" key="8">
    <source>
        <dbReference type="ARBA" id="ARBA00023047"/>
    </source>
</evidence>
<dbReference type="Pfam" id="PF02563">
    <property type="entry name" value="Poly_export"/>
    <property type="match status" value="1"/>
</dbReference>
<evidence type="ECO:0000259" key="17">
    <source>
        <dbReference type="Pfam" id="PF22461"/>
    </source>
</evidence>
<evidence type="ECO:0000256" key="14">
    <source>
        <dbReference type="ARBA" id="ARBA00023288"/>
    </source>
</evidence>
<dbReference type="Pfam" id="PF22461">
    <property type="entry name" value="SLBB_2"/>
    <property type="match status" value="1"/>
</dbReference>
<keyword evidence="13" id="KW-0998">Cell outer membrane</keyword>
<keyword evidence="11" id="KW-0472">Membrane</keyword>
<feature type="chain" id="PRO_5016916717" evidence="15">
    <location>
        <begin position="27"/>
        <end position="404"/>
    </location>
</feature>
<dbReference type="Gene3D" id="3.10.560.10">
    <property type="entry name" value="Outer membrane lipoprotein wza domain like"/>
    <property type="match status" value="2"/>
</dbReference>
<evidence type="ECO:0000256" key="1">
    <source>
        <dbReference type="ARBA" id="ARBA00004571"/>
    </source>
</evidence>
<evidence type="ECO:0000256" key="2">
    <source>
        <dbReference type="ARBA" id="ARBA00009450"/>
    </source>
</evidence>
<evidence type="ECO:0000256" key="7">
    <source>
        <dbReference type="ARBA" id="ARBA00022729"/>
    </source>
</evidence>
<dbReference type="InterPro" id="IPR049712">
    <property type="entry name" value="Poly_export"/>
</dbReference>
<dbReference type="AlphaFoldDB" id="A0A366FTZ5"/>
<evidence type="ECO:0000256" key="15">
    <source>
        <dbReference type="SAM" id="SignalP"/>
    </source>
</evidence>
<evidence type="ECO:0000256" key="3">
    <source>
        <dbReference type="ARBA" id="ARBA00022448"/>
    </source>
</evidence>
<keyword evidence="7 15" id="KW-0732">Signal</keyword>
<evidence type="ECO:0000256" key="5">
    <source>
        <dbReference type="ARBA" id="ARBA00022597"/>
    </source>
</evidence>
<evidence type="ECO:0000259" key="16">
    <source>
        <dbReference type="Pfam" id="PF02563"/>
    </source>
</evidence>
<comment type="similarity">
    <text evidence="2">Belongs to the BexD/CtrA/VexA family.</text>
</comment>
<dbReference type="GO" id="GO:0006811">
    <property type="term" value="P:monoatomic ion transport"/>
    <property type="evidence" value="ECO:0007669"/>
    <property type="project" value="UniProtKB-KW"/>
</dbReference>
<dbReference type="GO" id="GO:0015159">
    <property type="term" value="F:polysaccharide transmembrane transporter activity"/>
    <property type="evidence" value="ECO:0007669"/>
    <property type="project" value="InterPro"/>
</dbReference>
<organism evidence="18 19">
    <name type="scientific">Roseiarcus fermentans</name>
    <dbReference type="NCBI Taxonomy" id="1473586"/>
    <lineage>
        <taxon>Bacteria</taxon>
        <taxon>Pseudomonadati</taxon>
        <taxon>Pseudomonadota</taxon>
        <taxon>Alphaproteobacteria</taxon>
        <taxon>Hyphomicrobiales</taxon>
        <taxon>Roseiarcaceae</taxon>
        <taxon>Roseiarcus</taxon>
    </lineage>
</organism>
<evidence type="ECO:0000313" key="19">
    <source>
        <dbReference type="Proteomes" id="UP000253529"/>
    </source>
</evidence>
<keyword evidence="6" id="KW-0812">Transmembrane</keyword>
<evidence type="ECO:0000256" key="4">
    <source>
        <dbReference type="ARBA" id="ARBA00022452"/>
    </source>
</evidence>
<proteinExistence type="inferred from homology"/>
<keyword evidence="12" id="KW-0564">Palmitate</keyword>
<name>A0A366FTZ5_9HYPH</name>
<sequence>MGPFMGRSGKLGLAGALSGAVVLALAGCSSLPDSGPSAKDVSARQVDTDQSQRYLVVDITPTAVEALRRHGFGSLSAQFGDRQPSAEPAIEIGDAITITVWEAAAGGLFSSAAATTTSGATASTGSNSATIPEQVVGRDGGITMPYAGRIHVAGQTTRAVQQQIERALEGKAIQPQVLVNITKTAGGSVSVGGEVAAGARVPLTVKGDRLLDVLATAGGIRAPVNETFVDLSRGSTTSRIPLITIVNNPRENIYLHPGDTLTLVHDPQTFIAYGATGSNAEIPFNADGISLAEALAKAGGLQDNRSDPRGVFIFRYEPDSVARQFAPTSPLVRPGRLTPVVYRLDLTDPNSLFLQQNFRMANRDFLYVSNSPSTEVQKVFGIIGGGIGTIGSVASIASATSTLK</sequence>
<evidence type="ECO:0000256" key="6">
    <source>
        <dbReference type="ARBA" id="ARBA00022692"/>
    </source>
</evidence>
<protein>
    <submittedName>
        <fullName evidence="18">Polysaccharide export outer membrane protein</fullName>
    </submittedName>
</protein>
<dbReference type="GO" id="GO:0015288">
    <property type="term" value="F:porin activity"/>
    <property type="evidence" value="ECO:0007669"/>
    <property type="project" value="UniProtKB-KW"/>
</dbReference>
<evidence type="ECO:0000313" key="18">
    <source>
        <dbReference type="EMBL" id="RBP17169.1"/>
    </source>
</evidence>
<keyword evidence="8" id="KW-0625">Polysaccharide transport</keyword>
<dbReference type="GO" id="GO:0009279">
    <property type="term" value="C:cell outer membrane"/>
    <property type="evidence" value="ECO:0007669"/>
    <property type="project" value="UniProtKB-SubCell"/>
</dbReference>
<evidence type="ECO:0000256" key="13">
    <source>
        <dbReference type="ARBA" id="ARBA00023237"/>
    </source>
</evidence>
<dbReference type="PANTHER" id="PTHR33619">
    <property type="entry name" value="POLYSACCHARIDE EXPORT PROTEIN GFCE-RELATED"/>
    <property type="match status" value="1"/>
</dbReference>
<accession>A0A366FTZ5</accession>
<feature type="signal peptide" evidence="15">
    <location>
        <begin position="1"/>
        <end position="26"/>
    </location>
</feature>